<reference evidence="6" key="2">
    <citation type="submission" date="2020-05" db="UniProtKB">
        <authorList>
            <consortium name="EnsemblMetazoa"/>
        </authorList>
    </citation>
    <scope>IDENTIFICATION</scope>
    <source>
        <strain evidence="6">ACHKN1017</strain>
    </source>
</reference>
<evidence type="ECO:0000256" key="4">
    <source>
        <dbReference type="SAM" id="MobiDB-lite"/>
    </source>
</evidence>
<dbReference type="Gene3D" id="3.30.70.330">
    <property type="match status" value="1"/>
</dbReference>
<dbReference type="PANTHER" id="PTHR23236">
    <property type="entry name" value="EUKARYOTIC TRANSLATION INITIATION FACTOR 4B/4H"/>
    <property type="match status" value="1"/>
</dbReference>
<feature type="compositionally biased region" description="Basic and acidic residues" evidence="4">
    <location>
        <begin position="215"/>
        <end position="224"/>
    </location>
</feature>
<feature type="compositionally biased region" description="Basic residues" evidence="4">
    <location>
        <begin position="225"/>
        <end position="238"/>
    </location>
</feature>
<keyword evidence="1" id="KW-0677">Repeat</keyword>
<protein>
    <recommendedName>
        <fullName evidence="5">RRM domain-containing protein</fullName>
    </recommendedName>
</protein>
<proteinExistence type="predicted"/>
<dbReference type="InterPro" id="IPR012677">
    <property type="entry name" value="Nucleotide-bd_a/b_plait_sf"/>
</dbReference>
<feature type="region of interest" description="Disordered" evidence="4">
    <location>
        <begin position="207"/>
        <end position="238"/>
    </location>
</feature>
<dbReference type="Proteomes" id="UP000075881">
    <property type="component" value="Unassembled WGS sequence"/>
</dbReference>
<dbReference type="InterPro" id="IPR035979">
    <property type="entry name" value="RBD_domain_sf"/>
</dbReference>
<keyword evidence="2 3" id="KW-0694">RNA-binding</keyword>
<dbReference type="GO" id="GO:0003723">
    <property type="term" value="F:RNA binding"/>
    <property type="evidence" value="ECO:0007669"/>
    <property type="project" value="UniProtKB-UniRule"/>
</dbReference>
<dbReference type="STRING" id="43041.A0A182JUV6"/>
<evidence type="ECO:0000256" key="3">
    <source>
        <dbReference type="PROSITE-ProRule" id="PRU00176"/>
    </source>
</evidence>
<dbReference type="SUPFAM" id="SSF54928">
    <property type="entry name" value="RNA-binding domain, RBD"/>
    <property type="match status" value="1"/>
</dbReference>
<evidence type="ECO:0000259" key="5">
    <source>
        <dbReference type="PROSITE" id="PS50102"/>
    </source>
</evidence>
<keyword evidence="7" id="KW-1185">Reference proteome</keyword>
<dbReference type="InterPro" id="IPR000504">
    <property type="entry name" value="RRM_dom"/>
</dbReference>
<evidence type="ECO:0000313" key="7">
    <source>
        <dbReference type="Proteomes" id="UP000075881"/>
    </source>
</evidence>
<evidence type="ECO:0000313" key="6">
    <source>
        <dbReference type="EnsemblMetazoa" id="ACHR002288-PA"/>
    </source>
</evidence>
<reference evidence="7" key="1">
    <citation type="submission" date="2013-03" db="EMBL/GenBank/DDBJ databases">
        <title>The Genome Sequence of Anopheles christyi ACHKN1017.</title>
        <authorList>
            <consortium name="The Broad Institute Genomics Platform"/>
            <person name="Neafsey D.E."/>
            <person name="Besansky N."/>
            <person name="Walker B."/>
            <person name="Young S.K."/>
            <person name="Zeng Q."/>
            <person name="Gargeya S."/>
            <person name="Fitzgerald M."/>
            <person name="Haas B."/>
            <person name="Abouelleil A."/>
            <person name="Allen A.W."/>
            <person name="Alvarado L."/>
            <person name="Arachchi H.M."/>
            <person name="Berlin A.M."/>
            <person name="Chapman S.B."/>
            <person name="Gainer-Dewar J."/>
            <person name="Goldberg J."/>
            <person name="Griggs A."/>
            <person name="Gujja S."/>
            <person name="Hansen M."/>
            <person name="Howarth C."/>
            <person name="Imamovic A."/>
            <person name="Ireland A."/>
            <person name="Larimer J."/>
            <person name="McCowan C."/>
            <person name="Murphy C."/>
            <person name="Pearson M."/>
            <person name="Poon T.W."/>
            <person name="Priest M."/>
            <person name="Roberts A."/>
            <person name="Saif S."/>
            <person name="Shea T."/>
            <person name="Sisk P."/>
            <person name="Sykes S."/>
            <person name="Wortman J."/>
            <person name="Nusbaum C."/>
            <person name="Birren B."/>
        </authorList>
    </citation>
    <scope>NUCLEOTIDE SEQUENCE [LARGE SCALE GENOMIC DNA]</scope>
    <source>
        <strain evidence="7">ACHKN1017</strain>
    </source>
</reference>
<dbReference type="PROSITE" id="PS50102">
    <property type="entry name" value="RRM"/>
    <property type="match status" value="1"/>
</dbReference>
<dbReference type="AlphaFoldDB" id="A0A182JUV6"/>
<dbReference type="EnsemblMetazoa" id="ACHR002288-RA">
    <property type="protein sequence ID" value="ACHR002288-PA"/>
    <property type="gene ID" value="ACHR002288"/>
</dbReference>
<dbReference type="Pfam" id="PF00076">
    <property type="entry name" value="RRM_1"/>
    <property type="match status" value="1"/>
</dbReference>
<evidence type="ECO:0000256" key="2">
    <source>
        <dbReference type="ARBA" id="ARBA00022884"/>
    </source>
</evidence>
<dbReference type="VEuPathDB" id="VectorBase:ACHR002288"/>
<accession>A0A182JUV6</accession>
<name>A0A182JUV6_9DIPT</name>
<evidence type="ECO:0000256" key="1">
    <source>
        <dbReference type="ARBA" id="ARBA00022737"/>
    </source>
</evidence>
<feature type="region of interest" description="Disordered" evidence="4">
    <location>
        <begin position="1"/>
        <end position="73"/>
    </location>
</feature>
<dbReference type="PANTHER" id="PTHR23236:SF119">
    <property type="entry name" value="NUCLEAR RNA-BINDING PROTEIN SART-3"/>
    <property type="match status" value="1"/>
</dbReference>
<sequence>MVKRKSQVPAPAANDSDGSDYEVEWQVKPTPPKVTKAEQFPLPAQVAKKLERRGRKESSSDDEIDPSTGEGLPTLTSDQIAAILKTIKNNKRLVLMVKNVNFSTAKEEIEEHFGQAGRVKGVRIPRHRSSGFAFVEMQNADGFQKAFLLDGSYLDGRKISVNLSESGNKKSTTRIQLLEKKNAEILKLRKNNRKSEKASAISLVPDPAVLQKKVPPPDRYLDKPKPKRLTKKEVKHLKKQTSLRAKFKNLEKKGIKA</sequence>
<organism evidence="6 7">
    <name type="scientific">Anopheles christyi</name>
    <dbReference type="NCBI Taxonomy" id="43041"/>
    <lineage>
        <taxon>Eukaryota</taxon>
        <taxon>Metazoa</taxon>
        <taxon>Ecdysozoa</taxon>
        <taxon>Arthropoda</taxon>
        <taxon>Hexapoda</taxon>
        <taxon>Insecta</taxon>
        <taxon>Pterygota</taxon>
        <taxon>Neoptera</taxon>
        <taxon>Endopterygota</taxon>
        <taxon>Diptera</taxon>
        <taxon>Nematocera</taxon>
        <taxon>Culicoidea</taxon>
        <taxon>Culicidae</taxon>
        <taxon>Anophelinae</taxon>
        <taxon>Anopheles</taxon>
    </lineage>
</organism>
<dbReference type="SMART" id="SM00360">
    <property type="entry name" value="RRM"/>
    <property type="match status" value="1"/>
</dbReference>
<feature type="domain" description="RRM" evidence="5">
    <location>
        <begin position="93"/>
        <end position="166"/>
    </location>
</feature>